<evidence type="ECO:0000256" key="6">
    <source>
        <dbReference type="RuleBase" id="RU004466"/>
    </source>
</evidence>
<dbReference type="Pfam" id="PF00348">
    <property type="entry name" value="polyprenyl_synt"/>
    <property type="match status" value="1"/>
</dbReference>
<sequence>MAARVREPRRRRLGPATIRTTACQEPIVSSVLDTADLRPRVQAVLDAELAARAEVLAELGPDVEDLLTAIGDLLRGGKRLRAAFLYWGGRAAGLPDSAELVRLATAMEVLQAAALIHDDVMDDSDTRRGMPAAHRALATRHTERGWDGDGERFGLAGAVLAGNLCLGWTDEMYASCGLPDADLARGRPVYDRMRTQLMAGQFLDVVESMRPWRGVPDEERVVRAGRVIRYKSAKYSVEHPLLIGATVGGMDEAGRDALSRYGLDLGRAFQLRDDLLGVFGDPDQTGKPAGDDLREGKRTVLLAHVLAGCTAEQAARVEALVGRPDLGDAEVDELRGIITASGATRVMEDEISVLAASAREALAAAPDLAPEARDVLEGLVTTATARSA</sequence>
<dbReference type="PANTHER" id="PTHR12001">
    <property type="entry name" value="GERANYLGERANYL PYROPHOSPHATE SYNTHASE"/>
    <property type="match status" value="1"/>
</dbReference>
<dbReference type="AlphaFoldDB" id="A0A941D8M9"/>
<evidence type="ECO:0000313" key="8">
    <source>
        <dbReference type="Proteomes" id="UP000677016"/>
    </source>
</evidence>
<dbReference type="GO" id="GO:0046872">
    <property type="term" value="F:metal ion binding"/>
    <property type="evidence" value="ECO:0007669"/>
    <property type="project" value="UniProtKB-KW"/>
</dbReference>
<protein>
    <submittedName>
        <fullName evidence="7">Polyprenyl synthetase family protein</fullName>
    </submittedName>
</protein>
<evidence type="ECO:0000256" key="4">
    <source>
        <dbReference type="ARBA" id="ARBA00022723"/>
    </source>
</evidence>
<keyword evidence="5" id="KW-0460">Magnesium</keyword>
<comment type="similarity">
    <text evidence="2 6">Belongs to the FPP/GGPP synthase family.</text>
</comment>
<evidence type="ECO:0000256" key="1">
    <source>
        <dbReference type="ARBA" id="ARBA00001946"/>
    </source>
</evidence>
<dbReference type="GO" id="GO:0004659">
    <property type="term" value="F:prenyltransferase activity"/>
    <property type="evidence" value="ECO:0007669"/>
    <property type="project" value="InterPro"/>
</dbReference>
<keyword evidence="4" id="KW-0479">Metal-binding</keyword>
<dbReference type="GO" id="GO:0008299">
    <property type="term" value="P:isoprenoid biosynthetic process"/>
    <property type="evidence" value="ECO:0007669"/>
    <property type="project" value="InterPro"/>
</dbReference>
<comment type="cofactor">
    <cofactor evidence="1">
        <name>Mg(2+)</name>
        <dbReference type="ChEBI" id="CHEBI:18420"/>
    </cofactor>
</comment>
<reference evidence="7" key="1">
    <citation type="submission" date="2021-04" db="EMBL/GenBank/DDBJ databases">
        <title>Phycicoccus avicenniae sp. nov., a novel endophytic actinomycetes isolated from branch of Avicennia mariana.</title>
        <authorList>
            <person name="Tuo L."/>
        </authorList>
    </citation>
    <scope>NUCLEOTIDE SEQUENCE</scope>
    <source>
        <strain evidence="7">BSK3Z-2</strain>
    </source>
</reference>
<proteinExistence type="inferred from homology"/>
<dbReference type="SFLD" id="SFLDS00005">
    <property type="entry name" value="Isoprenoid_Synthase_Type_I"/>
    <property type="match status" value="1"/>
</dbReference>
<gene>
    <name evidence="7" type="ORF">KC207_07420</name>
</gene>
<organism evidence="7 8">
    <name type="scientific">Phycicoccus avicenniae</name>
    <dbReference type="NCBI Taxonomy" id="2828860"/>
    <lineage>
        <taxon>Bacteria</taxon>
        <taxon>Bacillati</taxon>
        <taxon>Actinomycetota</taxon>
        <taxon>Actinomycetes</taxon>
        <taxon>Micrococcales</taxon>
        <taxon>Intrasporangiaceae</taxon>
        <taxon>Phycicoccus</taxon>
    </lineage>
</organism>
<dbReference type="PROSITE" id="PS00723">
    <property type="entry name" value="POLYPRENYL_SYNTHASE_1"/>
    <property type="match status" value="1"/>
</dbReference>
<dbReference type="PROSITE" id="PS00444">
    <property type="entry name" value="POLYPRENYL_SYNTHASE_2"/>
    <property type="match status" value="1"/>
</dbReference>
<evidence type="ECO:0000256" key="3">
    <source>
        <dbReference type="ARBA" id="ARBA00022679"/>
    </source>
</evidence>
<evidence type="ECO:0000256" key="5">
    <source>
        <dbReference type="ARBA" id="ARBA00022842"/>
    </source>
</evidence>
<dbReference type="InterPro" id="IPR000092">
    <property type="entry name" value="Polyprenyl_synt"/>
</dbReference>
<dbReference type="PANTHER" id="PTHR12001:SF85">
    <property type="entry name" value="SHORT CHAIN ISOPRENYL DIPHOSPHATE SYNTHASE"/>
    <property type="match status" value="1"/>
</dbReference>
<dbReference type="CDD" id="cd00685">
    <property type="entry name" value="Trans_IPPS_HT"/>
    <property type="match status" value="1"/>
</dbReference>
<dbReference type="EMBL" id="JAGSNF010000009">
    <property type="protein sequence ID" value="MBR7743118.1"/>
    <property type="molecule type" value="Genomic_DNA"/>
</dbReference>
<accession>A0A941D8M9</accession>
<keyword evidence="3 6" id="KW-0808">Transferase</keyword>
<dbReference type="SUPFAM" id="SSF48576">
    <property type="entry name" value="Terpenoid synthases"/>
    <property type="match status" value="1"/>
</dbReference>
<evidence type="ECO:0000256" key="2">
    <source>
        <dbReference type="ARBA" id="ARBA00006706"/>
    </source>
</evidence>
<dbReference type="InterPro" id="IPR033749">
    <property type="entry name" value="Polyprenyl_synt_CS"/>
</dbReference>
<dbReference type="InterPro" id="IPR008949">
    <property type="entry name" value="Isoprenoid_synthase_dom_sf"/>
</dbReference>
<keyword evidence="8" id="KW-1185">Reference proteome</keyword>
<dbReference type="Gene3D" id="1.10.600.10">
    <property type="entry name" value="Farnesyl Diphosphate Synthase"/>
    <property type="match status" value="1"/>
</dbReference>
<comment type="caution">
    <text evidence="7">The sequence shown here is derived from an EMBL/GenBank/DDBJ whole genome shotgun (WGS) entry which is preliminary data.</text>
</comment>
<dbReference type="Proteomes" id="UP000677016">
    <property type="component" value="Unassembled WGS sequence"/>
</dbReference>
<evidence type="ECO:0000313" key="7">
    <source>
        <dbReference type="EMBL" id="MBR7743118.1"/>
    </source>
</evidence>
<name>A0A941D8M9_9MICO</name>